<dbReference type="InterPro" id="IPR011333">
    <property type="entry name" value="SKP1/BTB/POZ_sf"/>
</dbReference>
<dbReference type="EMBL" id="PJQD01000036">
    <property type="protein sequence ID" value="POY73522.1"/>
    <property type="molecule type" value="Genomic_DNA"/>
</dbReference>
<sequence length="362" mass="39005">MSVKIEAADTNKALSAYLVGDLPSIRAKLCDAGVHKGFELHAVFHNKRFGIEWSNAHSDLYITQGTLEIKVDVWSEETNKESYASVEVRVCFEVAVHAPGSAASMAALIDCAALATLQQTQNDVRFVFPSPSKDLWASSSRLRTASSYFETLLSSSFEEGQMKLDADPMQAELVRQRDFDDSDDETDEIAEGSAVIAAATPTSAAAPHSTVRVSQTARATYAALLLWLATRTIDFAPLRSSGGSSRKEHIKEALQMRPTRPAPVSPKSVYRLAHLLDLEPLKSLALAKLTAELNVANAASELFSDVASSYPAIRDAALNFVVAKRAAVLASHGWRLAETRAGSGSLPPASVHTALLLARRLA</sequence>
<name>A0A2S5B9S8_9BASI</name>
<organism evidence="1 2">
    <name type="scientific">Rhodotorula taiwanensis</name>
    <dbReference type="NCBI Taxonomy" id="741276"/>
    <lineage>
        <taxon>Eukaryota</taxon>
        <taxon>Fungi</taxon>
        <taxon>Dikarya</taxon>
        <taxon>Basidiomycota</taxon>
        <taxon>Pucciniomycotina</taxon>
        <taxon>Microbotryomycetes</taxon>
        <taxon>Sporidiobolales</taxon>
        <taxon>Sporidiobolaceae</taxon>
        <taxon>Rhodotorula</taxon>
    </lineage>
</organism>
<evidence type="ECO:0000313" key="2">
    <source>
        <dbReference type="Proteomes" id="UP000237144"/>
    </source>
</evidence>
<proteinExistence type="predicted"/>
<comment type="caution">
    <text evidence="1">The sequence shown here is derived from an EMBL/GenBank/DDBJ whole genome shotgun (WGS) entry which is preliminary data.</text>
</comment>
<evidence type="ECO:0000313" key="1">
    <source>
        <dbReference type="EMBL" id="POY73522.1"/>
    </source>
</evidence>
<evidence type="ECO:0008006" key="3">
    <source>
        <dbReference type="Google" id="ProtNLM"/>
    </source>
</evidence>
<dbReference type="AlphaFoldDB" id="A0A2S5B9S8"/>
<reference evidence="1 2" key="1">
    <citation type="journal article" date="2018" name="Front. Microbiol.">
        <title>Prospects for Fungal Bioremediation of Acidic Radioactive Waste Sites: Characterization and Genome Sequence of Rhodotorula taiwanensis MD1149.</title>
        <authorList>
            <person name="Tkavc R."/>
            <person name="Matrosova V.Y."/>
            <person name="Grichenko O.E."/>
            <person name="Gostincar C."/>
            <person name="Volpe R.P."/>
            <person name="Klimenkova P."/>
            <person name="Gaidamakova E.K."/>
            <person name="Zhou C.E."/>
            <person name="Stewart B.J."/>
            <person name="Lyman M.G."/>
            <person name="Malfatti S.A."/>
            <person name="Rubinfeld B."/>
            <person name="Courtot M."/>
            <person name="Singh J."/>
            <person name="Dalgard C.L."/>
            <person name="Hamilton T."/>
            <person name="Frey K.G."/>
            <person name="Gunde-Cimerman N."/>
            <person name="Dugan L."/>
            <person name="Daly M.J."/>
        </authorList>
    </citation>
    <scope>NUCLEOTIDE SEQUENCE [LARGE SCALE GENOMIC DNA]</scope>
    <source>
        <strain evidence="1 2">MD1149</strain>
    </source>
</reference>
<keyword evidence="2" id="KW-1185">Reference proteome</keyword>
<protein>
    <recommendedName>
        <fullName evidence="3">BTB domain-containing protein</fullName>
    </recommendedName>
</protein>
<gene>
    <name evidence="1" type="ORF">BMF94_3459</name>
</gene>
<dbReference type="Gene3D" id="3.30.710.10">
    <property type="entry name" value="Potassium Channel Kv1.1, Chain A"/>
    <property type="match status" value="1"/>
</dbReference>
<accession>A0A2S5B9S8</accession>
<dbReference type="Proteomes" id="UP000237144">
    <property type="component" value="Unassembled WGS sequence"/>
</dbReference>
<dbReference type="OrthoDB" id="6359816at2759"/>